<accession>A0A9X2JV43</accession>
<dbReference type="InterPro" id="IPR029044">
    <property type="entry name" value="Nucleotide-diphossugar_trans"/>
</dbReference>
<dbReference type="GO" id="GO:0016779">
    <property type="term" value="F:nucleotidyltransferase activity"/>
    <property type="evidence" value="ECO:0007669"/>
    <property type="project" value="UniProtKB-KW"/>
</dbReference>
<feature type="domain" description="MobA-like NTP transferase" evidence="1">
    <location>
        <begin position="8"/>
        <end position="173"/>
    </location>
</feature>
<sequence length="195" mass="19454">MVPVTALGIVLAAGAGRRFGGPKALARDAGGVPWVHLACRTLHDGGCAEVVVVLGADADLARALVPEGARPVVAADWASGVAASLRTGLTAAAETRADVAVVTLVDLPGLRADAVRRVLAAAPDARTARGVLARAAYDGAPGHPVLLGRAHWAAVARSVAGDTGAGPYLRAHDAAVIDCTDVGGGRDVDEARTAT</sequence>
<dbReference type="CDD" id="cd04182">
    <property type="entry name" value="GT_2_like_f"/>
    <property type="match status" value="1"/>
</dbReference>
<keyword evidence="2" id="KW-0548">Nucleotidyltransferase</keyword>
<organism evidence="2 3">
    <name type="scientific">Promicromonospora thailandica</name>
    <dbReference type="NCBI Taxonomy" id="765201"/>
    <lineage>
        <taxon>Bacteria</taxon>
        <taxon>Bacillati</taxon>
        <taxon>Actinomycetota</taxon>
        <taxon>Actinomycetes</taxon>
        <taxon>Micrococcales</taxon>
        <taxon>Promicromonosporaceae</taxon>
        <taxon>Promicromonospora</taxon>
    </lineage>
</organism>
<protein>
    <submittedName>
        <fullName evidence="2">Molybdenum cofactor cytidylyltransferase</fullName>
    </submittedName>
</protein>
<evidence type="ECO:0000259" key="1">
    <source>
        <dbReference type="Pfam" id="PF12804"/>
    </source>
</evidence>
<dbReference type="Pfam" id="PF12804">
    <property type="entry name" value="NTP_transf_3"/>
    <property type="match status" value="1"/>
</dbReference>
<dbReference type="InterPro" id="IPR025877">
    <property type="entry name" value="MobA-like_NTP_Trfase"/>
</dbReference>
<dbReference type="Proteomes" id="UP001139493">
    <property type="component" value="Unassembled WGS sequence"/>
</dbReference>
<dbReference type="EMBL" id="JAMTCS010000004">
    <property type="protein sequence ID" value="MCP2264152.1"/>
    <property type="molecule type" value="Genomic_DNA"/>
</dbReference>
<evidence type="ECO:0000313" key="3">
    <source>
        <dbReference type="Proteomes" id="UP001139493"/>
    </source>
</evidence>
<comment type="caution">
    <text evidence="2">The sequence shown here is derived from an EMBL/GenBank/DDBJ whole genome shotgun (WGS) entry which is preliminary data.</text>
</comment>
<proteinExistence type="predicted"/>
<name>A0A9X2JV43_9MICO</name>
<dbReference type="Gene3D" id="3.90.550.10">
    <property type="entry name" value="Spore Coat Polysaccharide Biosynthesis Protein SpsA, Chain A"/>
    <property type="match status" value="1"/>
</dbReference>
<dbReference type="PANTHER" id="PTHR43777">
    <property type="entry name" value="MOLYBDENUM COFACTOR CYTIDYLYLTRANSFERASE"/>
    <property type="match status" value="1"/>
</dbReference>
<keyword evidence="3" id="KW-1185">Reference proteome</keyword>
<evidence type="ECO:0000313" key="2">
    <source>
        <dbReference type="EMBL" id="MCP2264152.1"/>
    </source>
</evidence>
<reference evidence="2" key="1">
    <citation type="submission" date="2022-06" db="EMBL/GenBank/DDBJ databases">
        <title>Genomic Encyclopedia of Archaeal and Bacterial Type Strains, Phase II (KMG-II): from individual species to whole genera.</title>
        <authorList>
            <person name="Goeker M."/>
        </authorList>
    </citation>
    <scope>NUCLEOTIDE SEQUENCE</scope>
    <source>
        <strain evidence="2">DSM 26652</strain>
    </source>
</reference>
<dbReference type="SUPFAM" id="SSF53448">
    <property type="entry name" value="Nucleotide-diphospho-sugar transferases"/>
    <property type="match status" value="1"/>
</dbReference>
<gene>
    <name evidence="2" type="ORF">APR03_001488</name>
</gene>
<keyword evidence="2" id="KW-0808">Transferase</keyword>
<dbReference type="PANTHER" id="PTHR43777:SF1">
    <property type="entry name" value="MOLYBDENUM COFACTOR CYTIDYLYLTRANSFERASE"/>
    <property type="match status" value="1"/>
</dbReference>
<dbReference type="AlphaFoldDB" id="A0A9X2JV43"/>